<dbReference type="InterPro" id="IPR036188">
    <property type="entry name" value="FAD/NAD-bd_sf"/>
</dbReference>
<sequence>MTTPRSETQTGPAAVAGAGGGAADILVLGAGIIGVCVAASLAMRGQSVVIVDRRGPGEETSYGNAGLIQREGVYPYGFPHDFGALLRYAFNRTIDAYYHLSALPALAPFLYRYWRHSAVRSHDAIARLYEPLIRRCVDEHRAMAAAAGAGHLLRPGGWLKVFRTARERDLRFAEAARWKRDFGVGYRELTPDELATAEPFLTPGLAGALHWTDPWTVNDPHALCLAYMQLAMKHGARFVQANALSLESHGAGWRVRAGAGWAEGREAVIALGPWSGDLAARLGYDLPLAVKRGYHMHFAAAGAARLNHPVLDVERGYFLAPMRQGVRLTTGAEFALRDAPRTPVQLMRAEPVAREFFPLGERLEPQPWMGARPCTPDMLPVIGPAPRHHRLWFAFGHAHHGLTLGPVTGRLVAEMIAGETPFVDPAPFAASRFR</sequence>
<evidence type="ECO:0000256" key="1">
    <source>
        <dbReference type="ARBA" id="ARBA00023002"/>
    </source>
</evidence>
<reference evidence="4" key="1">
    <citation type="journal article" date="2019" name="Int. J. Syst. Evol. Microbiol.">
        <title>The Global Catalogue of Microorganisms (GCM) 10K type strain sequencing project: providing services to taxonomists for standard genome sequencing and annotation.</title>
        <authorList>
            <consortium name="The Broad Institute Genomics Platform"/>
            <consortium name="The Broad Institute Genome Sequencing Center for Infectious Disease"/>
            <person name="Wu L."/>
            <person name="Ma J."/>
        </authorList>
    </citation>
    <scope>NUCLEOTIDE SEQUENCE [LARGE SCALE GENOMIC DNA]</scope>
    <source>
        <strain evidence="4">CCM 7941</strain>
    </source>
</reference>
<dbReference type="PANTHER" id="PTHR13847">
    <property type="entry name" value="SARCOSINE DEHYDROGENASE-RELATED"/>
    <property type="match status" value="1"/>
</dbReference>
<protein>
    <submittedName>
        <fullName evidence="3">NAD(P)/FAD-dependent oxidoreductase</fullName>
        <ecNumber evidence="3">1.-.-.-</ecNumber>
    </submittedName>
</protein>
<gene>
    <name evidence="3" type="ORF">ACFOEX_04500</name>
</gene>
<dbReference type="RefSeq" id="WP_376829638.1">
    <property type="nucleotide sequence ID" value="NZ_JBHLWR010000006.1"/>
</dbReference>
<dbReference type="Pfam" id="PF01266">
    <property type="entry name" value="DAO"/>
    <property type="match status" value="1"/>
</dbReference>
<dbReference type="GO" id="GO:0016491">
    <property type="term" value="F:oxidoreductase activity"/>
    <property type="evidence" value="ECO:0007669"/>
    <property type="project" value="UniProtKB-KW"/>
</dbReference>
<dbReference type="InterPro" id="IPR006076">
    <property type="entry name" value="FAD-dep_OxRdtase"/>
</dbReference>
<dbReference type="PANTHER" id="PTHR13847:SF289">
    <property type="entry name" value="GLYCINE OXIDASE"/>
    <property type="match status" value="1"/>
</dbReference>
<organism evidence="3 4">
    <name type="scientific">Camelimonas abortus</name>
    <dbReference type="NCBI Taxonomy" id="1017184"/>
    <lineage>
        <taxon>Bacteria</taxon>
        <taxon>Pseudomonadati</taxon>
        <taxon>Pseudomonadota</taxon>
        <taxon>Alphaproteobacteria</taxon>
        <taxon>Hyphomicrobiales</taxon>
        <taxon>Chelatococcaceae</taxon>
        <taxon>Camelimonas</taxon>
    </lineage>
</organism>
<evidence type="ECO:0000313" key="4">
    <source>
        <dbReference type="Proteomes" id="UP001595536"/>
    </source>
</evidence>
<dbReference type="Gene3D" id="3.30.9.10">
    <property type="entry name" value="D-Amino Acid Oxidase, subunit A, domain 2"/>
    <property type="match status" value="1"/>
</dbReference>
<dbReference type="EC" id="1.-.-.-" evidence="3"/>
<evidence type="ECO:0000313" key="3">
    <source>
        <dbReference type="EMBL" id="MFC3265627.1"/>
    </source>
</evidence>
<dbReference type="SUPFAM" id="SSF51905">
    <property type="entry name" value="FAD/NAD(P)-binding domain"/>
    <property type="match status" value="1"/>
</dbReference>
<name>A0ABV7LCV6_9HYPH</name>
<accession>A0ABV7LCV6</accession>
<feature type="domain" description="FAD dependent oxidoreductase" evidence="2">
    <location>
        <begin position="24"/>
        <end position="415"/>
    </location>
</feature>
<comment type="caution">
    <text evidence="3">The sequence shown here is derived from an EMBL/GenBank/DDBJ whole genome shotgun (WGS) entry which is preliminary data.</text>
</comment>
<keyword evidence="1 3" id="KW-0560">Oxidoreductase</keyword>
<dbReference type="Gene3D" id="3.50.50.60">
    <property type="entry name" value="FAD/NAD(P)-binding domain"/>
    <property type="match status" value="2"/>
</dbReference>
<dbReference type="EMBL" id="JBHRUV010000018">
    <property type="protein sequence ID" value="MFC3265627.1"/>
    <property type="molecule type" value="Genomic_DNA"/>
</dbReference>
<proteinExistence type="predicted"/>
<keyword evidence="4" id="KW-1185">Reference proteome</keyword>
<dbReference type="Proteomes" id="UP001595536">
    <property type="component" value="Unassembled WGS sequence"/>
</dbReference>
<evidence type="ECO:0000259" key="2">
    <source>
        <dbReference type="Pfam" id="PF01266"/>
    </source>
</evidence>
<dbReference type="SUPFAM" id="SSF54373">
    <property type="entry name" value="FAD-linked reductases, C-terminal domain"/>
    <property type="match status" value="1"/>
</dbReference>